<evidence type="ECO:0000313" key="1">
    <source>
        <dbReference type="EMBL" id="SFQ25149.1"/>
    </source>
</evidence>
<reference evidence="1 2" key="1">
    <citation type="submission" date="2016-10" db="EMBL/GenBank/DDBJ databases">
        <authorList>
            <person name="de Groot N.N."/>
        </authorList>
    </citation>
    <scope>NUCLEOTIDE SEQUENCE [LARGE SCALE GENOMIC DNA]</scope>
    <source>
        <strain evidence="1 2">DSM 19547</strain>
    </source>
</reference>
<dbReference type="AlphaFoldDB" id="A0A1I5WZL9"/>
<keyword evidence="2" id="KW-1185">Reference proteome</keyword>
<sequence length="254" mass="28585">MKPPGWNPEVLWLDPELDGGQMSHVSFLGAFDEQMGLDFARRGPGARFVTSELRVPLHFLFRDDLTGTQAGTCWVYHINFDVTRARLDGRVDNAFAMTLAKGYYGVTGRPFRQRMDEHVESFRAGEGHLLHSVWRQLHASDIDYTVQLSPVLTFETEDEAYLFEERVVESSLAPRGLNMIPGGRGGIRFLSKLGVPCEDREEVDGALEIAIASRSSITPHYRSAHVREYRPGKFTLVSGCWVRPRDIAGLTPSF</sequence>
<organism evidence="1 2">
    <name type="scientific">Tranquillimonas alkanivorans</name>
    <dbReference type="NCBI Taxonomy" id="441119"/>
    <lineage>
        <taxon>Bacteria</taxon>
        <taxon>Pseudomonadati</taxon>
        <taxon>Pseudomonadota</taxon>
        <taxon>Alphaproteobacteria</taxon>
        <taxon>Rhodobacterales</taxon>
        <taxon>Roseobacteraceae</taxon>
        <taxon>Tranquillimonas</taxon>
    </lineage>
</organism>
<accession>A0A1I5WZL9</accession>
<gene>
    <name evidence="1" type="ORF">SAMN04488047_1693</name>
</gene>
<dbReference type="EMBL" id="FOXA01000069">
    <property type="protein sequence ID" value="SFQ25149.1"/>
    <property type="molecule type" value="Genomic_DNA"/>
</dbReference>
<evidence type="ECO:0000313" key="2">
    <source>
        <dbReference type="Proteomes" id="UP000199356"/>
    </source>
</evidence>
<name>A0A1I5WZL9_9RHOB</name>
<dbReference type="Proteomes" id="UP000199356">
    <property type="component" value="Unassembled WGS sequence"/>
</dbReference>
<proteinExistence type="predicted"/>
<protein>
    <submittedName>
        <fullName evidence="1">Uncharacterized protein</fullName>
    </submittedName>
</protein>